<evidence type="ECO:0000313" key="1">
    <source>
        <dbReference type="EMBL" id="GKT37263.1"/>
    </source>
</evidence>
<protein>
    <submittedName>
        <fullName evidence="1">Uncharacterized protein</fullName>
    </submittedName>
</protein>
<evidence type="ECO:0000313" key="2">
    <source>
        <dbReference type="Proteomes" id="UP001057375"/>
    </source>
</evidence>
<proteinExistence type="predicted"/>
<dbReference type="Gene3D" id="3.15.10.10">
    <property type="entry name" value="Bactericidal permeability-increasing protein, domain 1"/>
    <property type="match status" value="1"/>
</dbReference>
<gene>
    <name evidence="1" type="ORF">ADUPG1_010084</name>
</gene>
<dbReference type="InterPro" id="IPR017943">
    <property type="entry name" value="Bactericidal_perm-incr_a/b_dom"/>
</dbReference>
<dbReference type="SUPFAM" id="SSF55394">
    <property type="entry name" value="Bactericidal permeability-increasing protein, BPI"/>
    <property type="match status" value="1"/>
</dbReference>
<organism evidence="1 2">
    <name type="scientific">Aduncisulcus paluster</name>
    <dbReference type="NCBI Taxonomy" id="2918883"/>
    <lineage>
        <taxon>Eukaryota</taxon>
        <taxon>Metamonada</taxon>
        <taxon>Carpediemonas-like organisms</taxon>
        <taxon>Aduncisulcus</taxon>
    </lineage>
</organism>
<name>A0ABQ5KXT7_9EUKA</name>
<dbReference type="Proteomes" id="UP001057375">
    <property type="component" value="Unassembled WGS sequence"/>
</dbReference>
<accession>A0ABQ5KXT7</accession>
<dbReference type="EMBL" id="BQXS01011435">
    <property type="protein sequence ID" value="GKT37263.1"/>
    <property type="molecule type" value="Genomic_DNA"/>
</dbReference>
<comment type="caution">
    <text evidence="1">The sequence shown here is derived from an EMBL/GenBank/DDBJ whole genome shotgun (WGS) entry which is preliminary data.</text>
</comment>
<keyword evidence="2" id="KW-1185">Reference proteome</keyword>
<sequence>MLIDQVKNSIDLPTSDLEFVITKSGLYNLISVGLEPFIVEIVNSIDIPDVSFDISLGIAEGSFELNDIDIESFTFFDDNQTYISFLAGKDVSVTLDGGGFVISADYCIKLLTYPYSQYSGGITLTLEDVSVFATFSVDIKADSTDQSCGDNSCGYDDIPQLDTLKLSIGFFQIVFVGDVNPLIQSLTYVLESTLVPWFTSLLSQQFTIAVNEQLDHSGGASHYTHWPDITYFVMSGSPGFVISDSYITAPYYSGYSIRVDDSFDDSNLNLDPLMANYDPGWYPTFPEVLTNTDFTYFLSPILIHSAWFTQAVTNRSYWNSSGGFTGTKYKLSCVEGRYGCTADTEGLSSLSPFFEADTYESMQIPELLLCDGCDIEVDWLFVDPDYDPVLPDLPTIFCDGFSMTYTDLFIRIRGVDSNGTDVFSKEFLTTVTFKGLVISDHAFLNIVQGFEGFDSIVYSSKQKSSINSIFSTSSPYSSDNDLSKWEVILNIASTLYLAPFLSNYFNGGWSWFTSIAVGYMNMCLTKEEEVYYSVQDGYIAVSSNVAECECNRSMWEDDTARYDNGMLFCVH</sequence>
<reference evidence="1" key="1">
    <citation type="submission" date="2022-03" db="EMBL/GenBank/DDBJ databases">
        <title>Draft genome sequence of Aduncisulcus paluster, a free-living microaerophilic Fornicata.</title>
        <authorList>
            <person name="Yuyama I."/>
            <person name="Kume K."/>
            <person name="Tamura T."/>
            <person name="Inagaki Y."/>
            <person name="Hashimoto T."/>
        </authorList>
    </citation>
    <scope>NUCLEOTIDE SEQUENCE</scope>
    <source>
        <strain evidence="1">NY0171</strain>
    </source>
</reference>